<dbReference type="CDD" id="cd16332">
    <property type="entry name" value="Prp-like"/>
    <property type="match status" value="1"/>
</dbReference>
<accession>A0A9D2NTS6</accession>
<dbReference type="AlphaFoldDB" id="A0A9D2NTS6"/>
<protein>
    <recommendedName>
        <fullName evidence="6">Ribosomal processing cysteine protease Prp</fullName>
    </recommendedName>
</protein>
<dbReference type="PANTHER" id="PTHR39178">
    <property type="entry name" value="HYPOTHETICAL RIBOSOME-ASSOCIATED PROTEIN"/>
    <property type="match status" value="1"/>
</dbReference>
<comment type="similarity">
    <text evidence="5">Belongs to the Prp family.</text>
</comment>
<keyword evidence="1" id="KW-0690">Ribosome biogenesis</keyword>
<evidence type="ECO:0000313" key="8">
    <source>
        <dbReference type="Proteomes" id="UP000823896"/>
    </source>
</evidence>
<dbReference type="PANTHER" id="PTHR39178:SF1">
    <property type="entry name" value="RIBOSOMAL-PROCESSING CYSTEINE PROTEASE PRP"/>
    <property type="match status" value="1"/>
</dbReference>
<evidence type="ECO:0000256" key="2">
    <source>
        <dbReference type="ARBA" id="ARBA00022670"/>
    </source>
</evidence>
<dbReference type="GO" id="GO:0006508">
    <property type="term" value="P:proteolysis"/>
    <property type="evidence" value="ECO:0007669"/>
    <property type="project" value="UniProtKB-KW"/>
</dbReference>
<dbReference type="Proteomes" id="UP000823896">
    <property type="component" value="Unassembled WGS sequence"/>
</dbReference>
<name>A0A9D2NTS6_9FIRM</name>
<organism evidence="7 8">
    <name type="scientific">Candidatus Merdibacter merdavium</name>
    <dbReference type="NCBI Taxonomy" id="2838692"/>
    <lineage>
        <taxon>Bacteria</taxon>
        <taxon>Bacillati</taxon>
        <taxon>Bacillota</taxon>
        <taxon>Erysipelotrichia</taxon>
        <taxon>Erysipelotrichales</taxon>
        <taxon>Erysipelotrichaceae</taxon>
        <taxon>Merdibacter</taxon>
    </lineage>
</organism>
<dbReference type="SUPFAM" id="SSF118010">
    <property type="entry name" value="TM1457-like"/>
    <property type="match status" value="1"/>
</dbReference>
<dbReference type="Gene3D" id="3.30.70.1490">
    <property type="entry name" value="Cysteine protease Prp"/>
    <property type="match status" value="1"/>
</dbReference>
<dbReference type="EMBL" id="DWWM01000057">
    <property type="protein sequence ID" value="HJC37343.1"/>
    <property type="molecule type" value="Genomic_DNA"/>
</dbReference>
<dbReference type="GO" id="GO:0042254">
    <property type="term" value="P:ribosome biogenesis"/>
    <property type="evidence" value="ECO:0007669"/>
    <property type="project" value="UniProtKB-KW"/>
</dbReference>
<reference evidence="7" key="2">
    <citation type="submission" date="2021-04" db="EMBL/GenBank/DDBJ databases">
        <authorList>
            <person name="Gilroy R."/>
        </authorList>
    </citation>
    <scope>NUCLEOTIDE SEQUENCE</scope>
    <source>
        <strain evidence="7">CHK187-11901</strain>
    </source>
</reference>
<reference evidence="7" key="1">
    <citation type="journal article" date="2021" name="PeerJ">
        <title>Extensive microbial diversity within the chicken gut microbiome revealed by metagenomics and culture.</title>
        <authorList>
            <person name="Gilroy R."/>
            <person name="Ravi A."/>
            <person name="Getino M."/>
            <person name="Pursley I."/>
            <person name="Horton D.L."/>
            <person name="Alikhan N.F."/>
            <person name="Baker D."/>
            <person name="Gharbi K."/>
            <person name="Hall N."/>
            <person name="Watson M."/>
            <person name="Adriaenssens E.M."/>
            <person name="Foster-Nyarko E."/>
            <person name="Jarju S."/>
            <person name="Secka A."/>
            <person name="Antonio M."/>
            <person name="Oren A."/>
            <person name="Chaudhuri R.R."/>
            <person name="La Ragione R."/>
            <person name="Hildebrand F."/>
            <person name="Pallen M.J."/>
        </authorList>
    </citation>
    <scope>NUCLEOTIDE SEQUENCE</scope>
    <source>
        <strain evidence="7">CHK187-11901</strain>
    </source>
</reference>
<evidence type="ECO:0000256" key="3">
    <source>
        <dbReference type="ARBA" id="ARBA00022801"/>
    </source>
</evidence>
<evidence type="ECO:0000256" key="4">
    <source>
        <dbReference type="ARBA" id="ARBA00022807"/>
    </source>
</evidence>
<keyword evidence="4" id="KW-0788">Thiol protease</keyword>
<gene>
    <name evidence="7" type="ORF">H9702_09490</name>
</gene>
<sequence length="99" mass="10822">MKQDAEGIRMIDVSGHAMQAPHGEDLVCAGVSCIMTGALNALDILVPQACDLVLETGHVSIRKKEADEQAQLLLQAILIQLQTMEAQFSEYMKIKVQEV</sequence>
<proteinExistence type="inferred from homology"/>
<comment type="caution">
    <text evidence="7">The sequence shown here is derived from an EMBL/GenBank/DDBJ whole genome shotgun (WGS) entry which is preliminary data.</text>
</comment>
<keyword evidence="3" id="KW-0378">Hydrolase</keyword>
<dbReference type="GO" id="GO:0008234">
    <property type="term" value="F:cysteine-type peptidase activity"/>
    <property type="evidence" value="ECO:0007669"/>
    <property type="project" value="UniProtKB-KW"/>
</dbReference>
<evidence type="ECO:0000256" key="5">
    <source>
        <dbReference type="ARBA" id="ARBA00044503"/>
    </source>
</evidence>
<evidence type="ECO:0000313" key="7">
    <source>
        <dbReference type="EMBL" id="HJC37343.1"/>
    </source>
</evidence>
<dbReference type="Pfam" id="PF04327">
    <property type="entry name" value="Peptidase_Prp"/>
    <property type="match status" value="1"/>
</dbReference>
<dbReference type="InterPro" id="IPR007422">
    <property type="entry name" value="Peptidase_Prp"/>
</dbReference>
<evidence type="ECO:0000256" key="6">
    <source>
        <dbReference type="ARBA" id="ARBA00044538"/>
    </source>
</evidence>
<dbReference type="InterPro" id="IPR036764">
    <property type="entry name" value="Peptidase_Prp_sf"/>
</dbReference>
<keyword evidence="2 7" id="KW-0645">Protease</keyword>
<evidence type="ECO:0000256" key="1">
    <source>
        <dbReference type="ARBA" id="ARBA00022517"/>
    </source>
</evidence>